<dbReference type="GO" id="GO:0003700">
    <property type="term" value="F:DNA-binding transcription factor activity"/>
    <property type="evidence" value="ECO:0007669"/>
    <property type="project" value="InterPro"/>
</dbReference>
<feature type="compositionally biased region" description="Basic residues" evidence="1">
    <location>
        <begin position="228"/>
        <end position="237"/>
    </location>
</feature>
<dbReference type="InterPro" id="IPR046347">
    <property type="entry name" value="bZIP_sf"/>
</dbReference>
<dbReference type="EMBL" id="JAIXMP010000005">
    <property type="protein sequence ID" value="KAI9273096.1"/>
    <property type="molecule type" value="Genomic_DNA"/>
</dbReference>
<dbReference type="Gene3D" id="1.20.5.170">
    <property type="match status" value="1"/>
</dbReference>
<feature type="compositionally biased region" description="Acidic residues" evidence="1">
    <location>
        <begin position="241"/>
        <end position="253"/>
    </location>
</feature>
<dbReference type="PROSITE" id="PS00036">
    <property type="entry name" value="BZIP_BASIC"/>
    <property type="match status" value="1"/>
</dbReference>
<feature type="region of interest" description="Disordered" evidence="1">
    <location>
        <begin position="211"/>
        <end position="355"/>
    </location>
</feature>
<feature type="region of interest" description="Disordered" evidence="1">
    <location>
        <begin position="1"/>
        <end position="36"/>
    </location>
</feature>
<gene>
    <name evidence="3" type="ORF">BDA99DRAFT_500029</name>
</gene>
<keyword evidence="4" id="KW-1185">Reference proteome</keyword>
<evidence type="ECO:0000259" key="2">
    <source>
        <dbReference type="PROSITE" id="PS00036"/>
    </source>
</evidence>
<name>A0AAD5KQR0_9FUNG</name>
<evidence type="ECO:0000313" key="3">
    <source>
        <dbReference type="EMBL" id="KAI9273096.1"/>
    </source>
</evidence>
<dbReference type="AlphaFoldDB" id="A0AAD5KQR0"/>
<dbReference type="PANTHER" id="PTHR38116">
    <property type="entry name" value="CHROMOSOME 7, WHOLE GENOME SHOTGUN SEQUENCE"/>
    <property type="match status" value="1"/>
</dbReference>
<feature type="region of interest" description="Disordered" evidence="1">
    <location>
        <begin position="71"/>
        <end position="103"/>
    </location>
</feature>
<dbReference type="SMART" id="SM00338">
    <property type="entry name" value="BRLZ"/>
    <property type="match status" value="1"/>
</dbReference>
<comment type="caution">
    <text evidence="3">The sequence shown here is derived from an EMBL/GenBank/DDBJ whole genome shotgun (WGS) entry which is preliminary data.</text>
</comment>
<protein>
    <recommendedName>
        <fullName evidence="2">BZIP domain-containing protein</fullName>
    </recommendedName>
</protein>
<feature type="domain" description="BZIP" evidence="2">
    <location>
        <begin position="90"/>
        <end position="104"/>
    </location>
</feature>
<reference evidence="3" key="1">
    <citation type="journal article" date="2022" name="IScience">
        <title>Evolution of zygomycete secretomes and the origins of terrestrial fungal ecologies.</title>
        <authorList>
            <person name="Chang Y."/>
            <person name="Wang Y."/>
            <person name="Mondo S."/>
            <person name="Ahrendt S."/>
            <person name="Andreopoulos W."/>
            <person name="Barry K."/>
            <person name="Beard J."/>
            <person name="Benny G.L."/>
            <person name="Blankenship S."/>
            <person name="Bonito G."/>
            <person name="Cuomo C."/>
            <person name="Desiro A."/>
            <person name="Gervers K.A."/>
            <person name="Hundley H."/>
            <person name="Kuo A."/>
            <person name="LaButti K."/>
            <person name="Lang B.F."/>
            <person name="Lipzen A."/>
            <person name="O'Donnell K."/>
            <person name="Pangilinan J."/>
            <person name="Reynolds N."/>
            <person name="Sandor L."/>
            <person name="Smith M.E."/>
            <person name="Tsang A."/>
            <person name="Grigoriev I.V."/>
            <person name="Stajich J.E."/>
            <person name="Spatafora J.W."/>
        </authorList>
    </citation>
    <scope>NUCLEOTIDE SEQUENCE</scope>
    <source>
        <strain evidence="3">RSA 2281</strain>
    </source>
</reference>
<dbReference type="CDD" id="cd14688">
    <property type="entry name" value="bZIP_YAP"/>
    <property type="match status" value="1"/>
</dbReference>
<dbReference type="InterPro" id="IPR004827">
    <property type="entry name" value="bZIP"/>
</dbReference>
<sequence length="591" mass="68064">MDSFIQDLLGQSSPSPDWSVHSMTMNQQQQQQQAFHSLPPQLQCIPKPMDSSHAMMNDDFDDLDLQDHDQPVKIRKKPGRKPNPASPALRKAQNRAAQRAFRERKERHLRDLETTIRTLRDQRQQTIKELNSTKTQLDSFRAENWYLKGLVLTLQFICLHHSIQIPTHSPYLTEEALSEIARSSPHTIEAYVNAYMRNNVNLKPTMATHLANSYQQQQKEEEEFQNFRRQRQQQRRRQGGEEEYDEEEEDDQRENDSRYSNNNYKNEYCTDDLSSSASPHHQHQDDPYGVVGSSGPMSMDEDSEMSFVKQEPRDDELNEWLHSASPSASPQPQQQKEKTPQQQLQPNSNDENDTSSLSAIQKIRLQLRIQSALASIGSSAARLQPTLLQLSISHDPRIDLIPTPHMRDRMIIFRDQMDYDRCFTMLLNGAVYHGGDPTMSESWELPPEFFSEFWFLTIDYDRRKTNKWRRVKGLPEIGPSSLDELQKSSLSSSSQQLQSNPNTWPNNNNNNDASTGSQFVDDMPPLQPISNNPNNYLMSPPSDFDKLNHSLYQIMGTDPQTRRPERAPTLGAIMELMSSMTTSDNNAQEAT</sequence>
<evidence type="ECO:0000313" key="4">
    <source>
        <dbReference type="Proteomes" id="UP001209540"/>
    </source>
</evidence>
<feature type="compositionally biased region" description="Polar residues" evidence="1">
    <location>
        <begin position="9"/>
        <end position="26"/>
    </location>
</feature>
<dbReference type="Pfam" id="PF11905">
    <property type="entry name" value="DUF3425"/>
    <property type="match status" value="1"/>
</dbReference>
<dbReference type="SUPFAM" id="SSF57959">
    <property type="entry name" value="Leucine zipper domain"/>
    <property type="match status" value="1"/>
</dbReference>
<accession>A0AAD5KQR0</accession>
<reference evidence="3" key="2">
    <citation type="submission" date="2023-02" db="EMBL/GenBank/DDBJ databases">
        <authorList>
            <consortium name="DOE Joint Genome Institute"/>
            <person name="Mondo S.J."/>
            <person name="Chang Y."/>
            <person name="Wang Y."/>
            <person name="Ahrendt S."/>
            <person name="Andreopoulos W."/>
            <person name="Barry K."/>
            <person name="Beard J."/>
            <person name="Benny G.L."/>
            <person name="Blankenship S."/>
            <person name="Bonito G."/>
            <person name="Cuomo C."/>
            <person name="Desiro A."/>
            <person name="Gervers K.A."/>
            <person name="Hundley H."/>
            <person name="Kuo A."/>
            <person name="LaButti K."/>
            <person name="Lang B.F."/>
            <person name="Lipzen A."/>
            <person name="O'Donnell K."/>
            <person name="Pangilinan J."/>
            <person name="Reynolds N."/>
            <person name="Sandor L."/>
            <person name="Smith M.W."/>
            <person name="Tsang A."/>
            <person name="Grigoriev I.V."/>
            <person name="Stajich J.E."/>
            <person name="Spatafora J.W."/>
        </authorList>
    </citation>
    <scope>NUCLEOTIDE SEQUENCE</scope>
    <source>
        <strain evidence="3">RSA 2281</strain>
    </source>
</reference>
<organism evidence="3 4">
    <name type="scientific">Phascolomyces articulosus</name>
    <dbReference type="NCBI Taxonomy" id="60185"/>
    <lineage>
        <taxon>Eukaryota</taxon>
        <taxon>Fungi</taxon>
        <taxon>Fungi incertae sedis</taxon>
        <taxon>Mucoromycota</taxon>
        <taxon>Mucoromycotina</taxon>
        <taxon>Mucoromycetes</taxon>
        <taxon>Mucorales</taxon>
        <taxon>Lichtheimiaceae</taxon>
        <taxon>Phascolomyces</taxon>
    </lineage>
</organism>
<dbReference type="Proteomes" id="UP001209540">
    <property type="component" value="Unassembled WGS sequence"/>
</dbReference>
<dbReference type="PANTHER" id="PTHR38116:SF9">
    <property type="entry name" value="BZIP DOMAIN-CONTAINING PROTEIN"/>
    <property type="match status" value="1"/>
</dbReference>
<proteinExistence type="predicted"/>
<evidence type="ECO:0000256" key="1">
    <source>
        <dbReference type="SAM" id="MobiDB-lite"/>
    </source>
</evidence>
<feature type="region of interest" description="Disordered" evidence="1">
    <location>
        <begin position="473"/>
        <end position="542"/>
    </location>
</feature>
<dbReference type="InterPro" id="IPR021833">
    <property type="entry name" value="DUF3425"/>
</dbReference>
<feature type="compositionally biased region" description="Low complexity" evidence="1">
    <location>
        <begin position="323"/>
        <end position="346"/>
    </location>
</feature>
<feature type="compositionally biased region" description="Low complexity" evidence="1">
    <location>
        <begin position="480"/>
        <end position="511"/>
    </location>
</feature>
<feature type="compositionally biased region" description="Polar residues" evidence="1">
    <location>
        <begin position="528"/>
        <end position="537"/>
    </location>
</feature>